<dbReference type="GO" id="GO:0070573">
    <property type="term" value="F:metallodipeptidase activity"/>
    <property type="evidence" value="ECO:0007669"/>
    <property type="project" value="InterPro"/>
</dbReference>
<dbReference type="OrthoDB" id="9804920at2"/>
<dbReference type="GO" id="GO:0006508">
    <property type="term" value="P:proteolysis"/>
    <property type="evidence" value="ECO:0007669"/>
    <property type="project" value="InterPro"/>
</dbReference>
<evidence type="ECO:0000313" key="2">
    <source>
        <dbReference type="Proteomes" id="UP000271031"/>
    </source>
</evidence>
<dbReference type="Gene3D" id="3.20.20.140">
    <property type="entry name" value="Metal-dependent hydrolases"/>
    <property type="match status" value="1"/>
</dbReference>
<protein>
    <submittedName>
        <fullName evidence="1">Membrane dipeptidase</fullName>
    </submittedName>
</protein>
<dbReference type="InterPro" id="IPR032466">
    <property type="entry name" value="Metal_Hydrolase"/>
</dbReference>
<dbReference type="InterPro" id="IPR008257">
    <property type="entry name" value="Pept_M19"/>
</dbReference>
<dbReference type="SUPFAM" id="SSF51556">
    <property type="entry name" value="Metallo-dependent hydrolases"/>
    <property type="match status" value="1"/>
</dbReference>
<sequence>MEKQWEEVAGRIHARALVADAHFDLLMDVEIQRKRGRTRVIESDYLPEFERGGVNVIVAAVFVESEFLPEMGLRKALNQITALHAEVAESPDRFMICRTMQDVERAVAENKLGFVLSLEGVEPIGDDLTLVRTFYELGVRSIGLTWSRRNYAADGSHYSKAKEGKEGGLTAFGVQILEEAARLGITIDVSHINDSGFWDVIAFSEKPVIASHSNARSVTDSSRNLTDEQIKAIAETNGVIGLNAASMFTADTDERSTIAGLVDHAEHIIKLVGVEHVCLGLDLCDPFMKYISPETIARFPRVPFDVVKGHGQLPALTAELLQRGYSESDAEKILGKNLMRVFASVWK</sequence>
<dbReference type="PANTHER" id="PTHR10443:SF12">
    <property type="entry name" value="DIPEPTIDASE"/>
    <property type="match status" value="1"/>
</dbReference>
<reference evidence="1 2" key="1">
    <citation type="submission" date="2018-10" db="EMBL/GenBank/DDBJ databases">
        <title>Phylogenomics of Brevibacillus.</title>
        <authorList>
            <person name="Dunlap C."/>
        </authorList>
    </citation>
    <scope>NUCLEOTIDE SEQUENCE [LARGE SCALE GENOMIC DNA]</scope>
    <source>
        <strain evidence="1 2">JCM 15716</strain>
    </source>
</reference>
<name>A0A3M8DHV6_9BACL</name>
<dbReference type="PANTHER" id="PTHR10443">
    <property type="entry name" value="MICROSOMAL DIPEPTIDASE"/>
    <property type="match status" value="1"/>
</dbReference>
<dbReference type="Pfam" id="PF01244">
    <property type="entry name" value="Peptidase_M19"/>
    <property type="match status" value="1"/>
</dbReference>
<dbReference type="Proteomes" id="UP000271031">
    <property type="component" value="Unassembled WGS sequence"/>
</dbReference>
<proteinExistence type="predicted"/>
<dbReference type="EMBL" id="RHHQ01000012">
    <property type="protein sequence ID" value="RNB87051.1"/>
    <property type="molecule type" value="Genomic_DNA"/>
</dbReference>
<gene>
    <name evidence="1" type="ORF">EDM56_15255</name>
</gene>
<dbReference type="PROSITE" id="PS51365">
    <property type="entry name" value="RENAL_DIPEPTIDASE_2"/>
    <property type="match status" value="1"/>
</dbReference>
<dbReference type="CDD" id="cd01301">
    <property type="entry name" value="rDP_like"/>
    <property type="match status" value="1"/>
</dbReference>
<dbReference type="AlphaFoldDB" id="A0A3M8DHV6"/>
<organism evidence="1 2">
    <name type="scientific">Brevibacillus fluminis</name>
    <dbReference type="NCBI Taxonomy" id="511487"/>
    <lineage>
        <taxon>Bacteria</taxon>
        <taxon>Bacillati</taxon>
        <taxon>Bacillota</taxon>
        <taxon>Bacilli</taxon>
        <taxon>Bacillales</taxon>
        <taxon>Paenibacillaceae</taxon>
        <taxon>Brevibacillus</taxon>
    </lineage>
</organism>
<accession>A0A3M8DHV6</accession>
<evidence type="ECO:0000313" key="1">
    <source>
        <dbReference type="EMBL" id="RNB87051.1"/>
    </source>
</evidence>
<keyword evidence="2" id="KW-1185">Reference proteome</keyword>
<comment type="caution">
    <text evidence="1">The sequence shown here is derived from an EMBL/GenBank/DDBJ whole genome shotgun (WGS) entry which is preliminary data.</text>
</comment>
<dbReference type="RefSeq" id="WP_122918749.1">
    <property type="nucleotide sequence ID" value="NZ_RHHQ01000012.1"/>
</dbReference>